<reference evidence="9 10" key="1">
    <citation type="submission" date="2023-07" db="EMBL/GenBank/DDBJ databases">
        <title>The novel representative of Negativicutes class, Anaeroselena agilis gen. nov. sp. nov.</title>
        <authorList>
            <person name="Prokofeva M.I."/>
            <person name="Elcheninov A.G."/>
            <person name="Klyukina A."/>
            <person name="Kublanov I.V."/>
            <person name="Frolov E.N."/>
            <person name="Podosokorskaya O.A."/>
        </authorList>
    </citation>
    <scope>NUCLEOTIDE SEQUENCE [LARGE SCALE GENOMIC DNA]</scope>
    <source>
        <strain evidence="9 10">4137-cl</strain>
    </source>
</reference>
<comment type="caution">
    <text evidence="9">The sequence shown here is derived from an EMBL/GenBank/DDBJ whole genome shotgun (WGS) entry which is preliminary data.</text>
</comment>
<keyword evidence="5 8" id="KW-1133">Transmembrane helix</keyword>
<evidence type="ECO:0000256" key="8">
    <source>
        <dbReference type="SAM" id="Phobius"/>
    </source>
</evidence>
<sequence length="241" mass="24537">MTNLLGEFFGTMVLIILGCGVVANVVLQNSKGERSGWIVITAGWAFAVTMGVFAAVATGAPNADLNPAVTLARCMAGLYTPAHALVTMGAELAGAIVGSVVVWLAYLPHWEATESQALKLGVFCTAPAIRNPVGNVICEIIGTAMLCLVFFTMGAKSVGSIPAGVGPYLAGIVVWSMGLSLGGPTGYAINPARDLGPRIAHAILPIAGKGGSDWGYSWIPVVGPLVGGALAFFIARGLGLA</sequence>
<protein>
    <submittedName>
        <fullName evidence="9">MIP/aquaporin family protein</fullName>
    </submittedName>
</protein>
<evidence type="ECO:0000256" key="2">
    <source>
        <dbReference type="ARBA" id="ARBA00006175"/>
    </source>
</evidence>
<keyword evidence="10" id="KW-1185">Reference proteome</keyword>
<keyword evidence="6 8" id="KW-0472">Membrane</keyword>
<evidence type="ECO:0000256" key="7">
    <source>
        <dbReference type="RuleBase" id="RU000477"/>
    </source>
</evidence>
<dbReference type="SUPFAM" id="SSF81338">
    <property type="entry name" value="Aquaporin-like"/>
    <property type="match status" value="1"/>
</dbReference>
<evidence type="ECO:0000256" key="1">
    <source>
        <dbReference type="ARBA" id="ARBA00004141"/>
    </source>
</evidence>
<name>A0ABU3P1X4_9FIRM</name>
<evidence type="ECO:0000256" key="3">
    <source>
        <dbReference type="ARBA" id="ARBA00022448"/>
    </source>
</evidence>
<keyword evidence="4 7" id="KW-0812">Transmembrane</keyword>
<dbReference type="Gene3D" id="1.20.1080.10">
    <property type="entry name" value="Glycerol uptake facilitator protein"/>
    <property type="match status" value="1"/>
</dbReference>
<evidence type="ECO:0000313" key="9">
    <source>
        <dbReference type="EMBL" id="MDT8903054.1"/>
    </source>
</evidence>
<dbReference type="Proteomes" id="UP001254848">
    <property type="component" value="Unassembled WGS sequence"/>
</dbReference>
<dbReference type="PRINTS" id="PR00783">
    <property type="entry name" value="MINTRINSICP"/>
</dbReference>
<dbReference type="InterPro" id="IPR000425">
    <property type="entry name" value="MIP"/>
</dbReference>
<evidence type="ECO:0000313" key="10">
    <source>
        <dbReference type="Proteomes" id="UP001254848"/>
    </source>
</evidence>
<feature type="transmembrane region" description="Helical" evidence="8">
    <location>
        <begin position="80"/>
        <end position="106"/>
    </location>
</feature>
<dbReference type="RefSeq" id="WP_413781516.1">
    <property type="nucleotide sequence ID" value="NZ_JAUOZS010000001.1"/>
</dbReference>
<comment type="subcellular location">
    <subcellularLocation>
        <location evidence="1">Membrane</location>
        <topology evidence="1">Multi-pass membrane protein</topology>
    </subcellularLocation>
</comment>
<comment type="similarity">
    <text evidence="2 7">Belongs to the MIP/aquaporin (TC 1.A.8) family.</text>
</comment>
<keyword evidence="3 7" id="KW-0813">Transport</keyword>
<dbReference type="PANTHER" id="PTHR43829:SF9">
    <property type="entry name" value="AQUAPORIN-9"/>
    <property type="match status" value="1"/>
</dbReference>
<organism evidence="9 10">
    <name type="scientific">Anaeroselena agilis</name>
    <dbReference type="NCBI Taxonomy" id="3063788"/>
    <lineage>
        <taxon>Bacteria</taxon>
        <taxon>Bacillati</taxon>
        <taxon>Bacillota</taxon>
        <taxon>Negativicutes</taxon>
        <taxon>Acetonemataceae</taxon>
        <taxon>Anaeroselena</taxon>
    </lineage>
</organism>
<evidence type="ECO:0000256" key="6">
    <source>
        <dbReference type="ARBA" id="ARBA00023136"/>
    </source>
</evidence>
<dbReference type="EMBL" id="JAUOZS010000001">
    <property type="protein sequence ID" value="MDT8903054.1"/>
    <property type="molecule type" value="Genomic_DNA"/>
</dbReference>
<dbReference type="PANTHER" id="PTHR43829">
    <property type="entry name" value="AQUAPORIN OR AQUAGLYCEROPORIN RELATED"/>
    <property type="match status" value="1"/>
</dbReference>
<proteinExistence type="inferred from homology"/>
<dbReference type="InterPro" id="IPR023271">
    <property type="entry name" value="Aquaporin-like"/>
</dbReference>
<accession>A0ABU3P1X4</accession>
<gene>
    <name evidence="9" type="ORF">Q4T40_17605</name>
</gene>
<feature type="transmembrane region" description="Helical" evidence="8">
    <location>
        <begin position="136"/>
        <end position="155"/>
    </location>
</feature>
<evidence type="ECO:0000256" key="4">
    <source>
        <dbReference type="ARBA" id="ARBA00022692"/>
    </source>
</evidence>
<feature type="transmembrane region" description="Helical" evidence="8">
    <location>
        <begin position="39"/>
        <end position="60"/>
    </location>
</feature>
<dbReference type="Pfam" id="PF00230">
    <property type="entry name" value="MIP"/>
    <property type="match status" value="1"/>
</dbReference>
<evidence type="ECO:0000256" key="5">
    <source>
        <dbReference type="ARBA" id="ARBA00022989"/>
    </source>
</evidence>
<feature type="transmembrane region" description="Helical" evidence="8">
    <location>
        <begin position="6"/>
        <end position="27"/>
    </location>
</feature>
<dbReference type="InterPro" id="IPR050363">
    <property type="entry name" value="MIP/Aquaporin"/>
</dbReference>